<comment type="caution">
    <text evidence="9">The sequence shown here is derived from an EMBL/GenBank/DDBJ whole genome shotgun (WGS) entry which is preliminary data.</text>
</comment>
<dbReference type="CDD" id="cd22749">
    <property type="entry name" value="Otubain_C65"/>
    <property type="match status" value="1"/>
</dbReference>
<dbReference type="InterPro" id="IPR042468">
    <property type="entry name" value="Peptidase_C65_otubain_sub1"/>
</dbReference>
<dbReference type="GO" id="GO:0071108">
    <property type="term" value="P:protein K48-linked deubiquitination"/>
    <property type="evidence" value="ECO:0007669"/>
    <property type="project" value="TreeGrafter"/>
</dbReference>
<dbReference type="PROSITE" id="PS50802">
    <property type="entry name" value="OTU"/>
    <property type="match status" value="1"/>
</dbReference>
<reference evidence="9" key="1">
    <citation type="submission" date="2021-01" db="EMBL/GenBank/DDBJ databases">
        <authorList>
            <person name="Kaushik A."/>
        </authorList>
    </citation>
    <scope>NUCLEOTIDE SEQUENCE</scope>
    <source>
        <strain evidence="9">AG5</strain>
    </source>
</reference>
<dbReference type="Gene3D" id="3.30.200.60">
    <property type="entry name" value="Peptidase C65 Otubain, subdomain 1"/>
    <property type="match status" value="1"/>
</dbReference>
<keyword evidence="4" id="KW-0833">Ubl conjugation pathway</keyword>
<evidence type="ECO:0000256" key="5">
    <source>
        <dbReference type="ARBA" id="ARBA00022801"/>
    </source>
</evidence>
<evidence type="ECO:0000313" key="10">
    <source>
        <dbReference type="Proteomes" id="UP000663827"/>
    </source>
</evidence>
<dbReference type="GO" id="GO:0006508">
    <property type="term" value="P:proteolysis"/>
    <property type="evidence" value="ECO:0007669"/>
    <property type="project" value="UniProtKB-KW"/>
</dbReference>
<feature type="domain" description="OTU" evidence="8">
    <location>
        <begin position="230"/>
        <end position="448"/>
    </location>
</feature>
<evidence type="ECO:0000256" key="2">
    <source>
        <dbReference type="ARBA" id="ARBA00012759"/>
    </source>
</evidence>
<evidence type="ECO:0000313" key="9">
    <source>
        <dbReference type="EMBL" id="CAE7220343.1"/>
    </source>
</evidence>
<dbReference type="InterPro" id="IPR019400">
    <property type="entry name" value="Peptidase_C65_otubain"/>
</dbReference>
<dbReference type="GO" id="GO:0043130">
    <property type="term" value="F:ubiquitin binding"/>
    <property type="evidence" value="ECO:0007669"/>
    <property type="project" value="TreeGrafter"/>
</dbReference>
<dbReference type="InterPro" id="IPR003323">
    <property type="entry name" value="OTU_dom"/>
</dbReference>
<dbReference type="InterPro" id="IPR038765">
    <property type="entry name" value="Papain-like_cys_pep_sf"/>
</dbReference>
<accession>A0A8H3E7I7</accession>
<keyword evidence="5" id="KW-0378">Hydrolase</keyword>
<sequence>MSLTTVSSASFLNIPRVFGLGRAASPPPSPPRTRTRTRKQRSPPNGSRPARTRDNRRTGRPRSTSISTLSSLVSNRPPPIDDPRTSWRKSLRELDKQPKSNTNRVDKWRLGVATAVAAEAGSNTDAATIAPTVEESVRSGSVGESRATESHDLQSLSDEDIFALTQNIKNEEASRRPLVSPISPLSELRLEFSPFADVIGTTESGVSDYEGPNANVLRKIDWLRKHGGWQAIRRTRGDGDCFYRSLAFAYVEKIMTASEPGLAVATSLSHLESTLPLLERAGFQKIVFEDFHEAFADLIQQIVPAPGKLPLTNESLLENFQNPEISNSIVVFLRLLTSAYIRLSPEDDFTPFLIHPDTGEMVDVRTFVETFVEATGREADHPQIMALSRALRVRINVAYLDNSSGSPLEDGTLPIDFVKFSPEGSEEDGMKPVVLLYRPGHYDTLEEKLDP</sequence>
<name>A0A8H3E7I7_9AGAM</name>
<keyword evidence="3" id="KW-0645">Protease</keyword>
<dbReference type="SUPFAM" id="SSF54001">
    <property type="entry name" value="Cysteine proteinases"/>
    <property type="match status" value="1"/>
</dbReference>
<evidence type="ECO:0000256" key="6">
    <source>
        <dbReference type="ARBA" id="ARBA00022807"/>
    </source>
</evidence>
<dbReference type="PANTHER" id="PTHR12931:SF15">
    <property type="entry name" value="UBIQUITIN THIOESTERASE OTUBAIN-LIKE"/>
    <property type="match status" value="1"/>
</dbReference>
<dbReference type="InterPro" id="IPR042467">
    <property type="entry name" value="Peptidase_C65_otubain_sub2"/>
</dbReference>
<dbReference type="PANTHER" id="PTHR12931">
    <property type="entry name" value="UBIQUITIN THIOLESTERASE PROTEIN OTUB"/>
    <property type="match status" value="1"/>
</dbReference>
<dbReference type="Pfam" id="PF10275">
    <property type="entry name" value="Peptidase_C65"/>
    <property type="match status" value="1"/>
</dbReference>
<feature type="compositionally biased region" description="Low complexity" evidence="7">
    <location>
        <begin position="61"/>
        <end position="74"/>
    </location>
</feature>
<evidence type="ECO:0000259" key="8">
    <source>
        <dbReference type="PROSITE" id="PS50802"/>
    </source>
</evidence>
<proteinExistence type="predicted"/>
<dbReference type="Proteomes" id="UP000663827">
    <property type="component" value="Unassembled WGS sequence"/>
</dbReference>
<feature type="region of interest" description="Disordered" evidence="7">
    <location>
        <begin position="19"/>
        <end position="86"/>
    </location>
</feature>
<organism evidence="9 10">
    <name type="scientific">Rhizoctonia solani</name>
    <dbReference type="NCBI Taxonomy" id="456999"/>
    <lineage>
        <taxon>Eukaryota</taxon>
        <taxon>Fungi</taxon>
        <taxon>Dikarya</taxon>
        <taxon>Basidiomycota</taxon>
        <taxon>Agaricomycotina</taxon>
        <taxon>Agaricomycetes</taxon>
        <taxon>Cantharellales</taxon>
        <taxon>Ceratobasidiaceae</taxon>
        <taxon>Rhizoctonia</taxon>
    </lineage>
</organism>
<comment type="catalytic activity">
    <reaction evidence="1">
        <text>Thiol-dependent hydrolysis of ester, thioester, amide, peptide and isopeptide bonds formed by the C-terminal Gly of ubiquitin (a 76-residue protein attached to proteins as an intracellular targeting signal).</text>
        <dbReference type="EC" id="3.4.19.12"/>
    </reaction>
</comment>
<evidence type="ECO:0000256" key="3">
    <source>
        <dbReference type="ARBA" id="ARBA00022670"/>
    </source>
</evidence>
<evidence type="ECO:0000256" key="7">
    <source>
        <dbReference type="SAM" id="MobiDB-lite"/>
    </source>
</evidence>
<keyword evidence="6" id="KW-0788">Thiol protease</keyword>
<dbReference type="GO" id="GO:0005634">
    <property type="term" value="C:nucleus"/>
    <property type="evidence" value="ECO:0007669"/>
    <property type="project" value="TreeGrafter"/>
</dbReference>
<gene>
    <name evidence="9" type="ORF">RDB_LOCUS165983</name>
</gene>
<evidence type="ECO:0000256" key="4">
    <source>
        <dbReference type="ARBA" id="ARBA00022786"/>
    </source>
</evidence>
<protein>
    <recommendedName>
        <fullName evidence="2">ubiquitinyl hydrolase 1</fullName>
        <ecNumber evidence="2">3.4.19.12</ecNumber>
    </recommendedName>
</protein>
<evidence type="ECO:0000256" key="1">
    <source>
        <dbReference type="ARBA" id="ARBA00000707"/>
    </source>
</evidence>
<dbReference type="EMBL" id="CAJNJQ010005638">
    <property type="protein sequence ID" value="CAE7220343.1"/>
    <property type="molecule type" value="Genomic_DNA"/>
</dbReference>
<dbReference type="GO" id="GO:0004843">
    <property type="term" value="F:cysteine-type deubiquitinase activity"/>
    <property type="evidence" value="ECO:0007669"/>
    <property type="project" value="UniProtKB-EC"/>
</dbReference>
<dbReference type="AlphaFoldDB" id="A0A8H3E7I7"/>
<dbReference type="Gene3D" id="1.20.1300.20">
    <property type="entry name" value="Peptidase C65 Otubain, subdomain 2"/>
    <property type="match status" value="1"/>
</dbReference>
<dbReference type="EC" id="3.4.19.12" evidence="2"/>